<evidence type="ECO:0000259" key="3">
    <source>
        <dbReference type="Pfam" id="PF20695"/>
    </source>
</evidence>
<comment type="similarity">
    <text evidence="1">Belongs to the UbiD family. UbiD-like/FDC subfamily.</text>
</comment>
<dbReference type="EC" id="4.1.1.102" evidence="1"/>
<dbReference type="Pfam" id="PF20696">
    <property type="entry name" value="UbiD_C"/>
    <property type="match status" value="1"/>
</dbReference>
<dbReference type="Gene3D" id="1.20.5.4570">
    <property type="match status" value="1"/>
</dbReference>
<evidence type="ECO:0000259" key="4">
    <source>
        <dbReference type="Pfam" id="PF20696"/>
    </source>
</evidence>
<sequence length="506" mass="56632">MAVTLLPHEITKSSAESLRRFIQELHEENDLVVISAEVDPDLEVAAIARRVYETEDKAPLFNNVKGQHPNGLFRIFGAPVGASRIPGKRFIRIAKLLGLPSTATGQEIIHKLNAAKRLPGIPPKEVSSGPVKDFKLLGDEIDLMALPIPFLHQDDGGKFLQTFGMYVVQSPDGSWVNWSITRSMLHGKRSLVGPVMPRQDIGVIRQMWKDKGQDMPFALCFGVSPAAIMVSGMPIPKGTNETDYIGALTGNPVEVTKCETNNIRVPADAEIIFEGVVSNSETASEGPMAEYHGLIFPGESKQCPLFKVNAITYRKDPILLICVTGRAPEESETVWGLTQAAEVLTICQDAGLPIKMVWNPFESHCLWFILQVDRGELRALNTNMKDFSLKVGHTVFGSKPGFYIPKVYLVGDDIDPTNLKDIIWASATRCQPRVNEFFFDQYPNIGLIPYVSHGDRIGQFHYKVVRCCLFPEEFSHELEWREASFKNNYPQELQNKIERQWTTYGF</sequence>
<feature type="binding site" evidence="1">
    <location>
        <position position="241"/>
    </location>
    <ligand>
        <name>Mn(2+)</name>
        <dbReference type="ChEBI" id="CHEBI:29035"/>
    </ligand>
</feature>
<comment type="cofactor">
    <cofactor evidence="1">
        <name>Mn(2+)</name>
        <dbReference type="ChEBI" id="CHEBI:29035"/>
    </cofactor>
</comment>
<dbReference type="Pfam" id="PF20695">
    <property type="entry name" value="UbiD_N"/>
    <property type="match status" value="1"/>
</dbReference>
<comment type="catalytic activity">
    <reaction evidence="1">
        <text>(E)-cinnamate + H(+) = styrene + CO2</text>
        <dbReference type="Rhea" id="RHEA:46920"/>
        <dbReference type="ChEBI" id="CHEBI:15378"/>
        <dbReference type="ChEBI" id="CHEBI:15669"/>
        <dbReference type="ChEBI" id="CHEBI:16526"/>
        <dbReference type="ChEBI" id="CHEBI:27452"/>
        <dbReference type="EC" id="4.1.1.102"/>
    </reaction>
</comment>
<keyword evidence="6" id="KW-1185">Reference proteome</keyword>
<comment type="catalytic activity">
    <reaction evidence="1">
        <text>(E)-4-coumarate + H(+) = 4-vinylphenol + CO2</text>
        <dbReference type="Rhea" id="RHEA:33227"/>
        <dbReference type="ChEBI" id="CHEBI:1883"/>
        <dbReference type="ChEBI" id="CHEBI:12876"/>
        <dbReference type="ChEBI" id="CHEBI:15378"/>
        <dbReference type="ChEBI" id="CHEBI:16526"/>
        <dbReference type="EC" id="4.1.1.102"/>
    </reaction>
</comment>
<dbReference type="InterPro" id="IPR048304">
    <property type="entry name" value="UbiD_Rift_dom"/>
</dbReference>
<comment type="caution">
    <text evidence="5">The sequence shown here is derived from an EMBL/GenBank/DDBJ whole genome shotgun (WGS) entry which is preliminary data.</text>
</comment>
<feature type="binding site" evidence="1">
    <location>
        <position position="399"/>
    </location>
    <ligand>
        <name>prenylated FMN</name>
        <dbReference type="ChEBI" id="CHEBI:87746"/>
    </ligand>
</feature>
<dbReference type="EMBL" id="JAANBB010000011">
    <property type="protein sequence ID" value="KAF7556567.1"/>
    <property type="molecule type" value="Genomic_DNA"/>
</dbReference>
<feature type="active site" description="Proton donor" evidence="1">
    <location>
        <position position="290"/>
    </location>
</feature>
<comment type="cofactor">
    <cofactor evidence="1">
        <name>prenylated FMN</name>
        <dbReference type="ChEBI" id="CHEBI:87746"/>
    </cofactor>
    <text evidence="1">Binds 1 prenylated FMN per subunit.</text>
</comment>
<keyword evidence="1" id="KW-0479">Metal-binding</keyword>
<evidence type="ECO:0000313" key="5">
    <source>
        <dbReference type="EMBL" id="KAF7556567.1"/>
    </source>
</evidence>
<dbReference type="GO" id="GO:0046281">
    <property type="term" value="P:cinnamic acid catabolic process"/>
    <property type="evidence" value="ECO:0007669"/>
    <property type="project" value="UniProtKB-UniRule"/>
</dbReference>
<dbReference type="GO" id="GO:0016831">
    <property type="term" value="F:carboxy-lyase activity"/>
    <property type="evidence" value="ECO:0007669"/>
    <property type="project" value="UniProtKB-UniRule"/>
</dbReference>
<evidence type="ECO:0000313" key="6">
    <source>
        <dbReference type="Proteomes" id="UP000722485"/>
    </source>
</evidence>
<dbReference type="GO" id="GO:0005737">
    <property type="term" value="C:cytoplasm"/>
    <property type="evidence" value="ECO:0007669"/>
    <property type="project" value="UniProtKB-SubCell"/>
</dbReference>
<feature type="binding site" evidence="1">
    <location>
        <position position="177"/>
    </location>
    <ligand>
        <name>Mn(2+)</name>
        <dbReference type="ChEBI" id="CHEBI:29035"/>
    </ligand>
</feature>
<name>A0A9P5LFG1_9HYPO</name>
<feature type="binding site" evidence="1">
    <location>
        <begin position="199"/>
        <end position="200"/>
    </location>
    <ligand>
        <name>prenylated FMN</name>
        <dbReference type="ChEBI" id="CHEBI:87746"/>
    </ligand>
</feature>
<comment type="function">
    <text evidence="1">Catalyzes the reversible decarboxylation of aromatic carboxylic acids like ferulic acid, p-coumaric acid or cinnamic acid, producing the corresponding vinyl derivatives 4-vinylphenol, 4-vinylguaiacol, and styrene, respectively, which play the role of aroma metabolites.</text>
</comment>
<comment type="subcellular location">
    <subcellularLocation>
        <location evidence="1">Cytoplasm</location>
    </subcellularLocation>
</comment>
<keyword evidence="1" id="KW-0464">Manganese</keyword>
<evidence type="ECO:0000256" key="1">
    <source>
        <dbReference type="HAMAP-Rule" id="MF_03196"/>
    </source>
</evidence>
<feature type="domain" description="3-octaprenyl-4-hydroxybenzoate carboxy-lyase-like Rift-related" evidence="2">
    <location>
        <begin position="125"/>
        <end position="326"/>
    </location>
</feature>
<dbReference type="SUPFAM" id="SSF143968">
    <property type="entry name" value="UbiD C-terminal domain-like"/>
    <property type="match status" value="1"/>
</dbReference>
<accession>A0A9P5LFG1</accession>
<keyword evidence="1" id="KW-0210">Decarboxylase</keyword>
<dbReference type="AlphaFoldDB" id="A0A9P5LFG1"/>
<dbReference type="GO" id="GO:0046872">
    <property type="term" value="F:metal ion binding"/>
    <property type="evidence" value="ECO:0007669"/>
    <property type="project" value="UniProtKB-KW"/>
</dbReference>
<evidence type="ECO:0000259" key="2">
    <source>
        <dbReference type="Pfam" id="PF01977"/>
    </source>
</evidence>
<dbReference type="Gene3D" id="3.40.1670.10">
    <property type="entry name" value="UbiD C-terminal domain-like"/>
    <property type="match status" value="1"/>
</dbReference>
<organism evidence="5 6">
    <name type="scientific">Cylindrodendrum hubeiense</name>
    <dbReference type="NCBI Taxonomy" id="595255"/>
    <lineage>
        <taxon>Eukaryota</taxon>
        <taxon>Fungi</taxon>
        <taxon>Dikarya</taxon>
        <taxon>Ascomycota</taxon>
        <taxon>Pezizomycotina</taxon>
        <taxon>Sordariomycetes</taxon>
        <taxon>Hypocreomycetidae</taxon>
        <taxon>Hypocreales</taxon>
        <taxon>Nectriaceae</taxon>
        <taxon>Cylindrodendrum</taxon>
    </lineage>
</organism>
<dbReference type="InterPro" id="IPR049381">
    <property type="entry name" value="UbiD-like_C"/>
</dbReference>
<comment type="catalytic activity">
    <reaction evidence="1">
        <text>(E)-ferulate + H(+) = 2-methoxy-4-vinylphenol + CO2</text>
        <dbReference type="Rhea" id="RHEA:33807"/>
        <dbReference type="ChEBI" id="CHEBI:15378"/>
        <dbReference type="ChEBI" id="CHEBI:16526"/>
        <dbReference type="ChEBI" id="CHEBI:29749"/>
        <dbReference type="ChEBI" id="CHEBI:42438"/>
        <dbReference type="EC" id="4.1.1.102"/>
    </reaction>
</comment>
<dbReference type="InterPro" id="IPR032903">
    <property type="entry name" value="FDC-like"/>
</dbReference>
<proteinExistence type="inferred from homology"/>
<comment type="subunit">
    <text evidence="1">Homodimer. May form higher order oligomers.</text>
</comment>
<gene>
    <name evidence="1" type="primary">FDC1</name>
    <name evidence="5" type="ORF">G7Z17_g1306</name>
</gene>
<feature type="domain" description="3-octaprenyl-4-hydroxybenzoate carboxy-lyase-like N-terminal" evidence="3">
    <location>
        <begin position="22"/>
        <end position="111"/>
    </location>
</feature>
<dbReference type="Proteomes" id="UP000722485">
    <property type="component" value="Unassembled WGS sequence"/>
</dbReference>
<dbReference type="InterPro" id="IPR049383">
    <property type="entry name" value="UbiD-like_N"/>
</dbReference>
<dbReference type="GO" id="GO:0033494">
    <property type="term" value="P:ferulate metabolic process"/>
    <property type="evidence" value="ECO:0007669"/>
    <property type="project" value="UniProtKB-UniRule"/>
</dbReference>
<dbReference type="OrthoDB" id="4878259at2759"/>
<dbReference type="HAMAP" id="MF_01983">
    <property type="entry name" value="UbiD_FDC"/>
    <property type="match status" value="1"/>
</dbReference>
<dbReference type="InterPro" id="IPR002830">
    <property type="entry name" value="UbiD"/>
</dbReference>
<dbReference type="PANTHER" id="PTHR30108">
    <property type="entry name" value="3-OCTAPRENYL-4-HYDROXYBENZOATE CARBOXY-LYASE-RELATED"/>
    <property type="match status" value="1"/>
</dbReference>
<feature type="domain" description="3-octaprenyl-4-hydroxybenzoate carboxy-lyase-like C-terminal" evidence="4">
    <location>
        <begin position="333"/>
        <end position="463"/>
    </location>
</feature>
<comment type="caution">
    <text evidence="1">Lacks conserved residue(s) required for the propagation of feature annotation.</text>
</comment>
<dbReference type="SUPFAM" id="SSF50475">
    <property type="entry name" value="FMN-binding split barrel"/>
    <property type="match status" value="1"/>
</dbReference>
<feature type="binding site" evidence="1">
    <location>
        <begin position="177"/>
        <end position="182"/>
    </location>
    <ligand>
        <name>prenylated FMN</name>
        <dbReference type="ChEBI" id="CHEBI:87746"/>
    </ligand>
</feature>
<feature type="binding site" evidence="1">
    <location>
        <position position="241"/>
    </location>
    <ligand>
        <name>prenylated FMN</name>
        <dbReference type="ChEBI" id="CHEBI:87746"/>
    </ligand>
</feature>
<dbReference type="Pfam" id="PF01977">
    <property type="entry name" value="UbiD"/>
    <property type="match status" value="1"/>
</dbReference>
<dbReference type="NCBIfam" id="TIGR00148">
    <property type="entry name" value="UbiD family decarboxylase"/>
    <property type="match status" value="1"/>
</dbReference>
<reference evidence="5" key="1">
    <citation type="submission" date="2020-03" db="EMBL/GenBank/DDBJ databases">
        <title>Draft Genome Sequence of Cylindrodendrum hubeiense.</title>
        <authorList>
            <person name="Buettner E."/>
            <person name="Kellner H."/>
        </authorList>
    </citation>
    <scope>NUCLEOTIDE SEQUENCE</scope>
    <source>
        <strain evidence="5">IHI 201604</strain>
    </source>
</reference>
<keyword evidence="1" id="KW-0963">Cytoplasm</keyword>
<keyword evidence="1" id="KW-0456">Lyase</keyword>
<protein>
    <recommendedName>
        <fullName evidence="1">Ferulic acid decarboxylase 1</fullName>
        <ecNumber evidence="1">4.1.1.102</ecNumber>
    </recommendedName>
    <alternativeName>
        <fullName evidence="1">Phenacrylate decarboxylase</fullName>
    </alternativeName>
</protein>
<dbReference type="PANTHER" id="PTHR30108:SF17">
    <property type="entry name" value="FERULIC ACID DECARBOXYLASE 1"/>
    <property type="match status" value="1"/>
</dbReference>